<evidence type="ECO:0000313" key="4">
    <source>
        <dbReference type="RefSeq" id="XP_052122015.1"/>
    </source>
</evidence>
<keyword evidence="2" id="KW-0732">Signal</keyword>
<proteinExistence type="inferred from homology"/>
<name>A0A9C6WXF8_FRAOC</name>
<keyword evidence="3" id="KW-1185">Reference proteome</keyword>
<gene>
    <name evidence="4" type="primary">LOC113212462</name>
</gene>
<dbReference type="KEGG" id="foc:113212462"/>
<dbReference type="InterPro" id="IPR050546">
    <property type="entry name" value="Glycosyl_Hydrlase_16"/>
</dbReference>
<dbReference type="AlphaFoldDB" id="A0A9C6WXF8"/>
<feature type="signal peptide" evidence="2">
    <location>
        <begin position="1"/>
        <end position="21"/>
    </location>
</feature>
<dbReference type="SUPFAM" id="SSF49899">
    <property type="entry name" value="Concanavalin A-like lectins/glucanases"/>
    <property type="match status" value="1"/>
</dbReference>
<protein>
    <submittedName>
        <fullName evidence="4">Beta-1,3-glucan-binding protein-like</fullName>
    </submittedName>
</protein>
<comment type="similarity">
    <text evidence="1">Belongs to the glycosyl hydrolase 16 family.</text>
</comment>
<dbReference type="Proteomes" id="UP000504606">
    <property type="component" value="Unplaced"/>
</dbReference>
<feature type="chain" id="PRO_5039415379" evidence="2">
    <location>
        <begin position="22"/>
        <end position="139"/>
    </location>
</feature>
<dbReference type="InterPro" id="IPR013320">
    <property type="entry name" value="ConA-like_dom_sf"/>
</dbReference>
<dbReference type="PANTHER" id="PTHR10963:SF55">
    <property type="entry name" value="GLYCOSIDE HYDROLASE FAMILY 16 PROTEIN"/>
    <property type="match status" value="1"/>
</dbReference>
<dbReference type="Gene3D" id="2.60.120.200">
    <property type="match status" value="1"/>
</dbReference>
<evidence type="ECO:0000256" key="2">
    <source>
        <dbReference type="SAM" id="SignalP"/>
    </source>
</evidence>
<dbReference type="PANTHER" id="PTHR10963">
    <property type="entry name" value="GLYCOSYL HYDROLASE-RELATED"/>
    <property type="match status" value="1"/>
</dbReference>
<dbReference type="GeneID" id="113212462"/>
<organism evidence="3 4">
    <name type="scientific">Frankliniella occidentalis</name>
    <name type="common">Western flower thrips</name>
    <name type="synonym">Euthrips occidentalis</name>
    <dbReference type="NCBI Taxonomy" id="133901"/>
    <lineage>
        <taxon>Eukaryota</taxon>
        <taxon>Metazoa</taxon>
        <taxon>Ecdysozoa</taxon>
        <taxon>Arthropoda</taxon>
        <taxon>Hexapoda</taxon>
        <taxon>Insecta</taxon>
        <taxon>Pterygota</taxon>
        <taxon>Neoptera</taxon>
        <taxon>Paraneoptera</taxon>
        <taxon>Thysanoptera</taxon>
        <taxon>Terebrantia</taxon>
        <taxon>Thripoidea</taxon>
        <taxon>Thripidae</taxon>
        <taxon>Frankliniella</taxon>
    </lineage>
</organism>
<reference evidence="4" key="1">
    <citation type="submission" date="2025-08" db="UniProtKB">
        <authorList>
            <consortium name="RefSeq"/>
        </authorList>
    </citation>
    <scope>IDENTIFICATION</scope>
    <source>
        <tissue evidence="4">Whole organism</tissue>
    </source>
</reference>
<evidence type="ECO:0000313" key="3">
    <source>
        <dbReference type="Proteomes" id="UP000504606"/>
    </source>
</evidence>
<accession>A0A9C6WXF8</accession>
<dbReference type="RefSeq" id="XP_052122015.1">
    <property type="nucleotide sequence ID" value="XM_052266055.1"/>
</dbReference>
<sequence length="139" mass="15780">MKLHRTAALVVLLAVLVAAAGEKLVFSDEFSTLDHHKWGHMVSAWRGGNNEFQYYRNSRNNSYVRDGILYLKPTLTADEFGEDLVKNGMLSYPDCNKEPCISQASADEIVLPVQSARISTWGKFSFRYGRLEVRARLPR</sequence>
<evidence type="ECO:0000256" key="1">
    <source>
        <dbReference type="ARBA" id="ARBA00006865"/>
    </source>
</evidence>